<gene>
    <name evidence="1" type="ORF">GCM10007901_16680</name>
</gene>
<evidence type="ECO:0000313" key="2">
    <source>
        <dbReference type="Proteomes" id="UP001156670"/>
    </source>
</evidence>
<protein>
    <recommendedName>
        <fullName evidence="3">Glyoxalase</fullName>
    </recommendedName>
</protein>
<evidence type="ECO:0008006" key="3">
    <source>
        <dbReference type="Google" id="ProtNLM"/>
    </source>
</evidence>
<proteinExistence type="predicted"/>
<sequence>MGIFTQESAEPRSTYQAKAALMKDLGAPGVCADYAPNDYAVLLTDPDGNHIEAVRLV</sequence>
<dbReference type="Proteomes" id="UP001156670">
    <property type="component" value="Unassembled WGS sequence"/>
</dbReference>
<dbReference type="Gene3D" id="3.10.180.10">
    <property type="entry name" value="2,3-Dihydroxybiphenyl 1,2-Dioxygenase, domain 1"/>
    <property type="match status" value="1"/>
</dbReference>
<dbReference type="EMBL" id="BSOB01000010">
    <property type="protein sequence ID" value="GLQ92717.1"/>
    <property type="molecule type" value="Genomic_DNA"/>
</dbReference>
<comment type="caution">
    <text evidence="1">The sequence shown here is derived from an EMBL/GenBank/DDBJ whole genome shotgun (WGS) entry which is preliminary data.</text>
</comment>
<dbReference type="InterPro" id="IPR029068">
    <property type="entry name" value="Glyas_Bleomycin-R_OHBP_Dase"/>
</dbReference>
<accession>A0ABQ5XPQ0</accession>
<evidence type="ECO:0000313" key="1">
    <source>
        <dbReference type="EMBL" id="GLQ92717.1"/>
    </source>
</evidence>
<name>A0ABQ5XPQ0_9GAMM</name>
<reference evidence="2" key="1">
    <citation type="journal article" date="2019" name="Int. J. Syst. Evol. Microbiol.">
        <title>The Global Catalogue of Microorganisms (GCM) 10K type strain sequencing project: providing services to taxonomists for standard genome sequencing and annotation.</title>
        <authorList>
            <consortium name="The Broad Institute Genomics Platform"/>
            <consortium name="The Broad Institute Genome Sequencing Center for Infectious Disease"/>
            <person name="Wu L."/>
            <person name="Ma J."/>
        </authorList>
    </citation>
    <scope>NUCLEOTIDE SEQUENCE [LARGE SCALE GENOMIC DNA]</scope>
    <source>
        <strain evidence="2">NBRC 111980</strain>
    </source>
</reference>
<keyword evidence="2" id="KW-1185">Reference proteome</keyword>
<organism evidence="1 2">
    <name type="scientific">Dyella acidisoli</name>
    <dbReference type="NCBI Taxonomy" id="1867834"/>
    <lineage>
        <taxon>Bacteria</taxon>
        <taxon>Pseudomonadati</taxon>
        <taxon>Pseudomonadota</taxon>
        <taxon>Gammaproteobacteria</taxon>
        <taxon>Lysobacterales</taxon>
        <taxon>Rhodanobacteraceae</taxon>
        <taxon>Dyella</taxon>
    </lineage>
</organism>